<reference evidence="23 24" key="1">
    <citation type="journal article" date="2021" name="G3 (Bethesda)">
        <title>Improved contiguity of the threespine stickleback genome using long-read sequencing.</title>
        <authorList>
            <person name="Nath S."/>
            <person name="Shaw D.E."/>
            <person name="White M.A."/>
        </authorList>
    </citation>
    <scope>NUCLEOTIDE SEQUENCE [LARGE SCALE GENOMIC DNA]</scope>
    <source>
        <strain evidence="23 24">Lake Benthic</strain>
    </source>
</reference>
<evidence type="ECO:0000256" key="20">
    <source>
        <dbReference type="RuleBase" id="RU000687"/>
    </source>
</evidence>
<evidence type="ECO:0000256" key="17">
    <source>
        <dbReference type="ARBA" id="ARBA00036239"/>
    </source>
</evidence>
<evidence type="ECO:0000256" key="1">
    <source>
        <dbReference type="ARBA" id="ARBA00022448"/>
    </source>
</evidence>
<evidence type="ECO:0000259" key="21">
    <source>
        <dbReference type="Pfam" id="PF02931"/>
    </source>
</evidence>
<keyword evidence="13" id="KW-1071">Ligand-gated ion channel</keyword>
<feature type="transmembrane region" description="Helical" evidence="20">
    <location>
        <begin position="236"/>
        <end position="260"/>
    </location>
</feature>
<feature type="chain" id="PRO_5042669789" description="5-hydroxytryptamine receptor 3A-like" evidence="20">
    <location>
        <begin position="19"/>
        <end position="432"/>
    </location>
</feature>
<dbReference type="FunFam" id="2.70.170.10:FF:000017">
    <property type="entry name" value="5-hydroxytryptamine receptor 3A"/>
    <property type="match status" value="1"/>
</dbReference>
<dbReference type="PRINTS" id="PR00252">
    <property type="entry name" value="NRIONCHANNEL"/>
</dbReference>
<evidence type="ECO:0000256" key="8">
    <source>
        <dbReference type="ARBA" id="ARBA00023136"/>
    </source>
</evidence>
<dbReference type="SUPFAM" id="SSF90112">
    <property type="entry name" value="Neurotransmitter-gated ion-channel transmembrane pore"/>
    <property type="match status" value="1"/>
</dbReference>
<dbReference type="Ensembl" id="ENSGACT00000058976.1">
    <property type="protein sequence ID" value="ENSGACP00000071642.1"/>
    <property type="gene ID" value="ENSGACG00000025989.1"/>
</dbReference>
<proteinExistence type="inferred from homology"/>
<evidence type="ECO:0000256" key="7">
    <source>
        <dbReference type="ARBA" id="ARBA00023065"/>
    </source>
</evidence>
<evidence type="ECO:0000256" key="14">
    <source>
        <dbReference type="ARBA" id="ARBA00023303"/>
    </source>
</evidence>
<dbReference type="InterPro" id="IPR006202">
    <property type="entry name" value="Neur_chan_lig-bd"/>
</dbReference>
<dbReference type="PROSITE" id="PS00236">
    <property type="entry name" value="NEUROTR_ION_CHANNEL"/>
    <property type="match status" value="1"/>
</dbReference>
<organism evidence="23 24">
    <name type="scientific">Gasterosteus aculeatus aculeatus</name>
    <name type="common">three-spined stickleback</name>
    <dbReference type="NCBI Taxonomy" id="481459"/>
    <lineage>
        <taxon>Eukaryota</taxon>
        <taxon>Metazoa</taxon>
        <taxon>Chordata</taxon>
        <taxon>Craniata</taxon>
        <taxon>Vertebrata</taxon>
        <taxon>Euteleostomi</taxon>
        <taxon>Actinopterygii</taxon>
        <taxon>Neopterygii</taxon>
        <taxon>Teleostei</taxon>
        <taxon>Neoteleostei</taxon>
        <taxon>Acanthomorphata</taxon>
        <taxon>Eupercaria</taxon>
        <taxon>Perciformes</taxon>
        <taxon>Cottioidei</taxon>
        <taxon>Gasterosteales</taxon>
        <taxon>Gasterosteidae</taxon>
        <taxon>Gasterosteus</taxon>
    </lineage>
</organism>
<keyword evidence="12" id="KW-0628">Postsynaptic cell membrane</keyword>
<dbReference type="Pfam" id="PF02932">
    <property type="entry name" value="Neur_chan_memb"/>
    <property type="match status" value="1"/>
</dbReference>
<feature type="domain" description="Neurotransmitter-gated ion-channel transmembrane" evidence="22">
    <location>
        <begin position="243"/>
        <end position="323"/>
    </location>
</feature>
<evidence type="ECO:0000256" key="2">
    <source>
        <dbReference type="ARBA" id="ARBA00022475"/>
    </source>
</evidence>
<dbReference type="GeneTree" id="ENSGT00940000163471"/>
<dbReference type="GO" id="GO:0005230">
    <property type="term" value="F:extracellular ligand-gated monoatomic ion channel activity"/>
    <property type="evidence" value="ECO:0007669"/>
    <property type="project" value="InterPro"/>
</dbReference>
<reference evidence="23" key="2">
    <citation type="submission" date="2025-08" db="UniProtKB">
        <authorList>
            <consortium name="Ensembl"/>
        </authorList>
    </citation>
    <scope>IDENTIFICATION</scope>
</reference>
<evidence type="ECO:0000313" key="23">
    <source>
        <dbReference type="Ensembl" id="ENSGACP00000071642.1"/>
    </source>
</evidence>
<keyword evidence="6" id="KW-0770">Synapse</keyword>
<evidence type="ECO:0000256" key="19">
    <source>
        <dbReference type="ARBA" id="ARBA00037540"/>
    </source>
</evidence>
<dbReference type="GO" id="GO:0045211">
    <property type="term" value="C:postsynaptic membrane"/>
    <property type="evidence" value="ECO:0007669"/>
    <property type="project" value="UniProtKB-SubCell"/>
</dbReference>
<comment type="subcellular location">
    <subcellularLocation>
        <location evidence="15">Postsynaptic cell membrane</location>
        <topology evidence="15">Multi-pass membrane protein</topology>
    </subcellularLocation>
</comment>
<evidence type="ECO:0000256" key="18">
    <source>
        <dbReference type="ARBA" id="ARBA00036634"/>
    </source>
</evidence>
<feature type="transmembrane region" description="Helical" evidence="20">
    <location>
        <begin position="267"/>
        <end position="284"/>
    </location>
</feature>
<keyword evidence="24" id="KW-1185">Reference proteome</keyword>
<dbReference type="SUPFAM" id="SSF63712">
    <property type="entry name" value="Nicotinic receptor ligand binding domain-like"/>
    <property type="match status" value="1"/>
</dbReference>
<feature type="signal peptide" evidence="20">
    <location>
        <begin position="1"/>
        <end position="18"/>
    </location>
</feature>
<dbReference type="InterPro" id="IPR018000">
    <property type="entry name" value="Neurotransmitter_ion_chnl_CS"/>
</dbReference>
<keyword evidence="3 20" id="KW-0812">Transmembrane</keyword>
<protein>
    <recommendedName>
        <fullName evidence="25">5-hydroxytryptamine receptor 3A-like</fullName>
    </recommendedName>
</protein>
<comment type="similarity">
    <text evidence="20">Belongs to the ligand-gated ion channel (TC 1.A.9) family.</text>
</comment>
<accession>A0AAQ4S8T4</accession>
<evidence type="ECO:0000256" key="10">
    <source>
        <dbReference type="ARBA" id="ARBA00023170"/>
    </source>
</evidence>
<dbReference type="Proteomes" id="UP000007635">
    <property type="component" value="Chromosome XI"/>
</dbReference>
<evidence type="ECO:0000256" key="3">
    <source>
        <dbReference type="ARBA" id="ARBA00022692"/>
    </source>
</evidence>
<comment type="function">
    <text evidence="19">Forms serotonin (5-hydroxytryptamine/5-HT3)-activated cation-selective channel complexes, which when activated cause fast, depolarizing responses in neurons.</text>
</comment>
<dbReference type="InterPro" id="IPR006029">
    <property type="entry name" value="Neurotrans-gated_channel_TM"/>
</dbReference>
<dbReference type="InterPro" id="IPR038050">
    <property type="entry name" value="Neuro_actylchol_rec"/>
</dbReference>
<keyword evidence="7 20" id="KW-0406">Ion transport</keyword>
<keyword evidence="5 20" id="KW-1133">Transmembrane helix</keyword>
<feature type="transmembrane region" description="Helical" evidence="20">
    <location>
        <begin position="407"/>
        <end position="427"/>
    </location>
</feature>
<keyword evidence="2" id="KW-1003">Cell membrane</keyword>
<evidence type="ECO:0000256" key="4">
    <source>
        <dbReference type="ARBA" id="ARBA00022729"/>
    </source>
</evidence>
<comment type="catalytic activity">
    <reaction evidence="17">
        <text>Na(+)(in) = Na(+)(out)</text>
        <dbReference type="Rhea" id="RHEA:34963"/>
        <dbReference type="ChEBI" id="CHEBI:29101"/>
    </reaction>
</comment>
<dbReference type="GeneID" id="120828053"/>
<evidence type="ECO:0000256" key="6">
    <source>
        <dbReference type="ARBA" id="ARBA00023018"/>
    </source>
</evidence>
<evidence type="ECO:0000256" key="13">
    <source>
        <dbReference type="ARBA" id="ARBA00023286"/>
    </source>
</evidence>
<keyword evidence="14 20" id="KW-0407">Ion channel</keyword>
<keyword evidence="10" id="KW-0675">Receptor</keyword>
<feature type="transmembrane region" description="Helical" evidence="20">
    <location>
        <begin position="296"/>
        <end position="322"/>
    </location>
</feature>
<sequence>MSPLSALALMALTGVCSCQTSDCSYLDLLTYLNLTTTNGAAVNMRPVKNWTTPTLVQVDMVPFGILQVDEKTQTFTSHIWINMHWNNEFLTWNASDFCGIDTLMVPRSSLWIPDVFIVEDVSDSGTIQHSPLVSLSPEGSLLAITRQRLTATCLLVVTLFPFDQQRCNFTFSSMNKASIMLGPINNETALTRTSEEFMVTQGEWELDKMEIFEYRNNISRYPDRLIYTVTISRRPLLYVVIFILPLLFFVWLDVASFFISEARGEKLSFKVTVLLSISVLLLILKDMMPSTENHLPMIAIYCVGIFALVGLSVLEAMLLSFLHDLDGYCKARSPDNSEEKIQLEEDFYKAEEAPENGPVPPDRPEGHDLLKLILKEVKTTRQEVGGPNKDEMRPGRYRRLADIIDRVFFSLYLLTAVVFLTYMYTAWISQII</sequence>
<keyword evidence="9" id="KW-1015">Disulfide bond</keyword>
<keyword evidence="8 20" id="KW-0472">Membrane</keyword>
<keyword evidence="11" id="KW-0325">Glycoprotein</keyword>
<evidence type="ECO:0000256" key="5">
    <source>
        <dbReference type="ARBA" id="ARBA00022989"/>
    </source>
</evidence>
<dbReference type="GO" id="GO:0004888">
    <property type="term" value="F:transmembrane signaling receptor activity"/>
    <property type="evidence" value="ECO:0007669"/>
    <property type="project" value="InterPro"/>
</dbReference>
<comment type="catalytic activity">
    <reaction evidence="16">
        <text>K(+)(in) = K(+)(out)</text>
        <dbReference type="Rhea" id="RHEA:29463"/>
        <dbReference type="ChEBI" id="CHEBI:29103"/>
    </reaction>
</comment>
<comment type="catalytic activity">
    <reaction evidence="18">
        <text>Ca(2+)(in) = Ca(2+)(out)</text>
        <dbReference type="Rhea" id="RHEA:29671"/>
        <dbReference type="ChEBI" id="CHEBI:29108"/>
    </reaction>
</comment>
<dbReference type="Gene3D" id="2.70.170.10">
    <property type="entry name" value="Neurotransmitter-gated ion-channel ligand-binding domain"/>
    <property type="match status" value="1"/>
</dbReference>
<name>A0AAQ4S8T4_GASAC</name>
<dbReference type="PANTHER" id="PTHR18945">
    <property type="entry name" value="NEUROTRANSMITTER GATED ION CHANNEL"/>
    <property type="match status" value="1"/>
</dbReference>
<keyword evidence="4 20" id="KW-0732">Signal</keyword>
<evidence type="ECO:0000256" key="9">
    <source>
        <dbReference type="ARBA" id="ARBA00023157"/>
    </source>
</evidence>
<dbReference type="Gene3D" id="1.20.58.390">
    <property type="entry name" value="Neurotransmitter-gated ion-channel transmembrane domain"/>
    <property type="match status" value="1"/>
</dbReference>
<dbReference type="InterPro" id="IPR006201">
    <property type="entry name" value="Neur_channel"/>
</dbReference>
<keyword evidence="1 20" id="KW-0813">Transport</keyword>
<evidence type="ECO:0000313" key="24">
    <source>
        <dbReference type="Proteomes" id="UP000007635"/>
    </source>
</evidence>
<evidence type="ECO:0000256" key="12">
    <source>
        <dbReference type="ARBA" id="ARBA00023257"/>
    </source>
</evidence>
<evidence type="ECO:0000256" key="15">
    <source>
        <dbReference type="ARBA" id="ARBA00034104"/>
    </source>
</evidence>
<evidence type="ECO:0008006" key="25">
    <source>
        <dbReference type="Google" id="ProtNLM"/>
    </source>
</evidence>
<dbReference type="Pfam" id="PF02931">
    <property type="entry name" value="Neur_chan_LBD"/>
    <property type="match status" value="1"/>
</dbReference>
<reference evidence="23" key="3">
    <citation type="submission" date="2025-09" db="UniProtKB">
        <authorList>
            <consortium name="Ensembl"/>
        </authorList>
    </citation>
    <scope>IDENTIFICATION</scope>
</reference>
<dbReference type="InterPro" id="IPR036734">
    <property type="entry name" value="Neur_chan_lig-bd_sf"/>
</dbReference>
<feature type="domain" description="Neurotransmitter-gated ion-channel ligand-binding" evidence="21">
    <location>
        <begin position="43"/>
        <end position="235"/>
    </location>
</feature>
<dbReference type="AlphaFoldDB" id="A0AAQ4S8T4"/>
<dbReference type="KEGG" id="gat:120828053"/>
<evidence type="ECO:0000259" key="22">
    <source>
        <dbReference type="Pfam" id="PF02932"/>
    </source>
</evidence>
<evidence type="ECO:0000256" key="16">
    <source>
        <dbReference type="ARBA" id="ARBA00034430"/>
    </source>
</evidence>
<evidence type="ECO:0000256" key="11">
    <source>
        <dbReference type="ARBA" id="ARBA00023180"/>
    </source>
</evidence>
<dbReference type="InterPro" id="IPR036719">
    <property type="entry name" value="Neuro-gated_channel_TM_sf"/>
</dbReference>
<dbReference type="RefSeq" id="XP_040047303.1">
    <property type="nucleotide sequence ID" value="XM_040191369.1"/>
</dbReference>